<dbReference type="GO" id="GO:0004077">
    <property type="term" value="F:biotin--[biotin carboxyl-carrier protein] ligase activity"/>
    <property type="evidence" value="ECO:0007669"/>
    <property type="project" value="UniProtKB-EC"/>
</dbReference>
<dbReference type="InterPro" id="IPR013196">
    <property type="entry name" value="HTH_11"/>
</dbReference>
<gene>
    <name evidence="3" type="primary">birA</name>
</gene>
<dbReference type="SUPFAM" id="SSF46785">
    <property type="entry name" value="Winged helix' DNA-binding domain"/>
    <property type="match status" value="1"/>
</dbReference>
<dbReference type="NCBIfam" id="TIGR00121">
    <property type="entry name" value="birA_ligase"/>
    <property type="match status" value="1"/>
</dbReference>
<dbReference type="PANTHER" id="PTHR12835:SF5">
    <property type="entry name" value="BIOTIN--PROTEIN LIGASE"/>
    <property type="match status" value="1"/>
</dbReference>
<dbReference type="InterPro" id="IPR004143">
    <property type="entry name" value="BPL_LPL_catalytic"/>
</dbReference>
<dbReference type="CDD" id="cd16442">
    <property type="entry name" value="BPL"/>
    <property type="match status" value="1"/>
</dbReference>
<name>A0A075HP98_9ARCH</name>
<dbReference type="PROSITE" id="PS51733">
    <property type="entry name" value="BPL_LPL_CATALYTIC"/>
    <property type="match status" value="1"/>
</dbReference>
<dbReference type="Gene3D" id="2.30.30.100">
    <property type="match status" value="1"/>
</dbReference>
<dbReference type="InterPro" id="IPR004408">
    <property type="entry name" value="Biotin_CoA_COase_ligase"/>
</dbReference>
<organism evidence="3">
    <name type="scientific">uncultured marine thaumarchaeote KM3_71_E12</name>
    <dbReference type="NCBI Taxonomy" id="1456258"/>
    <lineage>
        <taxon>Archaea</taxon>
        <taxon>Nitrososphaerota</taxon>
        <taxon>environmental samples</taxon>
    </lineage>
</organism>
<protein>
    <submittedName>
        <fullName evidence="3">Biotin--acetyl-CoA-carboxylase ligase (BirA)</fullName>
        <ecNumber evidence="3">6.3.4.15</ecNumber>
    </submittedName>
</protein>
<dbReference type="Pfam" id="PF08279">
    <property type="entry name" value="HTH_11"/>
    <property type="match status" value="1"/>
</dbReference>
<feature type="domain" description="BPL/LPL catalytic" evidence="2">
    <location>
        <begin position="79"/>
        <end position="271"/>
    </location>
</feature>
<sequence length="333" mass="37604">MKLIMLTSFDNFSFLKILSFLKAHRSEFLSGQDMSDILKISRVAVWKDIKKIRSLGYKIESKQNIGYRLVGSSNLPLPWEIKENLNTEFIGKRIYYFDKIDTTQNFATEIASKDNENGTVIIAKKQTGGRGRMKRKWKSPVGGIWMSIIIHPKFDVTYTTLVPIATSLALSLAIEKTLKIKPELKWPNDVTLKGKKVAGMLIDTSILSNKIEYMILGIGINFKIKPNELANSIKKTPNFYGVATLTKKNEKVLPLIQQFLQELENVFQMINSGRIKKIKNDWTKRSSTIGKNISIITDTGNLHGKALKIDSDGGLIISKGKNIQRILVGDIKE</sequence>
<dbReference type="Gene3D" id="3.30.930.10">
    <property type="entry name" value="Bira Bifunctional Protein, Domain 2"/>
    <property type="match status" value="1"/>
</dbReference>
<proteinExistence type="inferred from homology"/>
<evidence type="ECO:0000259" key="2">
    <source>
        <dbReference type="PROSITE" id="PS51733"/>
    </source>
</evidence>
<dbReference type="InterPro" id="IPR003142">
    <property type="entry name" value="BPL_C"/>
</dbReference>
<dbReference type="EC" id="6.3.4.15" evidence="3"/>
<dbReference type="SUPFAM" id="SSF55681">
    <property type="entry name" value="Class II aaRS and biotin synthetases"/>
    <property type="match status" value="1"/>
</dbReference>
<dbReference type="InterPro" id="IPR030855">
    <property type="entry name" value="Bifunct_BirA"/>
</dbReference>
<dbReference type="Pfam" id="PF02237">
    <property type="entry name" value="BPL_C"/>
    <property type="match status" value="1"/>
</dbReference>
<dbReference type="Gene3D" id="1.10.10.10">
    <property type="entry name" value="Winged helix-like DNA-binding domain superfamily/Winged helix DNA-binding domain"/>
    <property type="match status" value="1"/>
</dbReference>
<dbReference type="InterPro" id="IPR045864">
    <property type="entry name" value="aa-tRNA-synth_II/BPL/LPL"/>
</dbReference>
<dbReference type="GO" id="GO:0006355">
    <property type="term" value="P:regulation of DNA-templated transcription"/>
    <property type="evidence" value="ECO:0007669"/>
    <property type="project" value="InterPro"/>
</dbReference>
<keyword evidence="1 3" id="KW-0436">Ligase</keyword>
<reference evidence="3" key="1">
    <citation type="journal article" date="2014" name="Genome Biol. Evol.">
        <title>Pangenome evidence for extensive interdomain horizontal transfer affecting lineage core and shell genes in uncultured planktonic thaumarchaeota and euryarchaeota.</title>
        <authorList>
            <person name="Deschamps P."/>
            <person name="Zivanovic Y."/>
            <person name="Moreira D."/>
            <person name="Rodriguez-Valera F."/>
            <person name="Lopez-Garcia P."/>
        </authorList>
    </citation>
    <scope>NUCLEOTIDE SEQUENCE</scope>
</reference>
<evidence type="ECO:0000313" key="3">
    <source>
        <dbReference type="EMBL" id="AIF15783.1"/>
    </source>
</evidence>
<dbReference type="EMBL" id="KF901037">
    <property type="protein sequence ID" value="AIF15783.1"/>
    <property type="molecule type" value="Genomic_DNA"/>
</dbReference>
<accession>A0A075HP98</accession>
<evidence type="ECO:0000256" key="1">
    <source>
        <dbReference type="ARBA" id="ARBA00022598"/>
    </source>
</evidence>
<dbReference type="AlphaFoldDB" id="A0A075HP98"/>
<dbReference type="HAMAP" id="MF_00978">
    <property type="entry name" value="Bifunct_BirA"/>
    <property type="match status" value="1"/>
</dbReference>
<dbReference type="InterPro" id="IPR036390">
    <property type="entry name" value="WH_DNA-bd_sf"/>
</dbReference>
<dbReference type="GO" id="GO:0005737">
    <property type="term" value="C:cytoplasm"/>
    <property type="evidence" value="ECO:0007669"/>
    <property type="project" value="TreeGrafter"/>
</dbReference>
<dbReference type="PANTHER" id="PTHR12835">
    <property type="entry name" value="BIOTIN PROTEIN LIGASE"/>
    <property type="match status" value="1"/>
</dbReference>
<dbReference type="InterPro" id="IPR036388">
    <property type="entry name" value="WH-like_DNA-bd_sf"/>
</dbReference>
<dbReference type="Pfam" id="PF03099">
    <property type="entry name" value="BPL_LplA_LipB"/>
    <property type="match status" value="1"/>
</dbReference>